<evidence type="ECO:0000313" key="4">
    <source>
        <dbReference type="Proteomes" id="UP001432027"/>
    </source>
</evidence>
<proteinExistence type="predicted"/>
<keyword evidence="4" id="KW-1185">Reference proteome</keyword>
<feature type="chain" id="PRO_5043944024" description="EGF-like domain-containing protein" evidence="1">
    <location>
        <begin position="24"/>
        <end position="99"/>
    </location>
</feature>
<dbReference type="InterPro" id="IPR053295">
    <property type="entry name" value="Innate_immunity_reg"/>
</dbReference>
<name>A0AAV5TY45_9BILA</name>
<keyword evidence="1" id="KW-0732">Signal</keyword>
<dbReference type="EMBL" id="BTSX01000005">
    <property type="protein sequence ID" value="GMS99282.1"/>
    <property type="molecule type" value="Genomic_DNA"/>
</dbReference>
<reference evidence="3" key="1">
    <citation type="submission" date="2023-10" db="EMBL/GenBank/DDBJ databases">
        <title>Genome assembly of Pristionchus species.</title>
        <authorList>
            <person name="Yoshida K."/>
            <person name="Sommer R.J."/>
        </authorList>
    </citation>
    <scope>NUCLEOTIDE SEQUENCE</scope>
    <source>
        <strain evidence="3">RS0144</strain>
    </source>
</reference>
<feature type="domain" description="EGF-like" evidence="2">
    <location>
        <begin position="52"/>
        <end position="63"/>
    </location>
</feature>
<feature type="non-terminal residue" evidence="3">
    <location>
        <position position="99"/>
    </location>
</feature>
<accession>A0AAV5TY45</accession>
<organism evidence="3 4">
    <name type="scientific">Pristionchus entomophagus</name>
    <dbReference type="NCBI Taxonomy" id="358040"/>
    <lineage>
        <taxon>Eukaryota</taxon>
        <taxon>Metazoa</taxon>
        <taxon>Ecdysozoa</taxon>
        <taxon>Nematoda</taxon>
        <taxon>Chromadorea</taxon>
        <taxon>Rhabditida</taxon>
        <taxon>Rhabditina</taxon>
        <taxon>Diplogasteromorpha</taxon>
        <taxon>Diplogasteroidea</taxon>
        <taxon>Neodiplogasteridae</taxon>
        <taxon>Pristionchus</taxon>
    </lineage>
</organism>
<evidence type="ECO:0000256" key="1">
    <source>
        <dbReference type="SAM" id="SignalP"/>
    </source>
</evidence>
<comment type="caution">
    <text evidence="3">The sequence shown here is derived from an EMBL/GenBank/DDBJ whole genome shotgun (WGS) entry which is preliminary data.</text>
</comment>
<dbReference type="AlphaFoldDB" id="A0AAV5TY45"/>
<dbReference type="Gene3D" id="2.10.25.10">
    <property type="entry name" value="Laminin"/>
    <property type="match status" value="1"/>
</dbReference>
<dbReference type="PANTHER" id="PTHR47324">
    <property type="entry name" value="PROTEIN IRG-7-RELATED"/>
    <property type="match status" value="1"/>
</dbReference>
<dbReference type="PROSITE" id="PS00022">
    <property type="entry name" value="EGF_1"/>
    <property type="match status" value="1"/>
</dbReference>
<dbReference type="PANTHER" id="PTHR47324:SF1">
    <property type="entry name" value="EGF-LIKE DOMAIN-CONTAINING PROTEIN-RELATED"/>
    <property type="match status" value="1"/>
</dbReference>
<protein>
    <recommendedName>
        <fullName evidence="2">EGF-like domain-containing protein</fullName>
    </recommendedName>
</protein>
<gene>
    <name evidence="3" type="ORF">PENTCL1PPCAC_21457</name>
</gene>
<dbReference type="Proteomes" id="UP001432027">
    <property type="component" value="Unassembled WGS sequence"/>
</dbReference>
<evidence type="ECO:0000313" key="3">
    <source>
        <dbReference type="EMBL" id="GMS99282.1"/>
    </source>
</evidence>
<evidence type="ECO:0000259" key="2">
    <source>
        <dbReference type="PROSITE" id="PS00022"/>
    </source>
</evidence>
<dbReference type="InterPro" id="IPR000742">
    <property type="entry name" value="EGF"/>
</dbReference>
<sequence length="99" mass="10657">MKSMSRILRETLLLCSLMNIGTSSDFIGADASSRLLQGCANGGVLLNGTSSCLCQNHWTGYDCTLPLCINGGTLIDNRCFCSSVFEGLHCEHGDHNGWL</sequence>
<feature type="signal peptide" evidence="1">
    <location>
        <begin position="1"/>
        <end position="23"/>
    </location>
</feature>